<evidence type="ECO:0000259" key="3">
    <source>
        <dbReference type="Pfam" id="PF24883"/>
    </source>
</evidence>
<proteinExistence type="predicted"/>
<dbReference type="InParanoid" id="A0A0C3CEA0"/>
<feature type="region of interest" description="Disordered" evidence="2">
    <location>
        <begin position="1"/>
        <end position="25"/>
    </location>
</feature>
<keyword evidence="5" id="KW-1185">Reference proteome</keyword>
<evidence type="ECO:0000313" key="4">
    <source>
        <dbReference type="EMBL" id="KIM97238.1"/>
    </source>
</evidence>
<protein>
    <recommendedName>
        <fullName evidence="3">Nephrocystin 3-like N-terminal domain-containing protein</fullName>
    </recommendedName>
</protein>
<dbReference type="HOGENOM" id="CLU_1571113_0_0_1"/>
<reference evidence="4 5" key="1">
    <citation type="submission" date="2014-04" db="EMBL/GenBank/DDBJ databases">
        <authorList>
            <consortium name="DOE Joint Genome Institute"/>
            <person name="Kuo A."/>
            <person name="Martino E."/>
            <person name="Perotto S."/>
            <person name="Kohler A."/>
            <person name="Nagy L.G."/>
            <person name="Floudas D."/>
            <person name="Copeland A."/>
            <person name="Barry K.W."/>
            <person name="Cichocki N."/>
            <person name="Veneault-Fourrey C."/>
            <person name="LaButti K."/>
            <person name="Lindquist E.A."/>
            <person name="Lipzen A."/>
            <person name="Lundell T."/>
            <person name="Morin E."/>
            <person name="Murat C."/>
            <person name="Sun H."/>
            <person name="Tunlid A."/>
            <person name="Henrissat B."/>
            <person name="Grigoriev I.V."/>
            <person name="Hibbett D.S."/>
            <person name="Martin F."/>
            <person name="Nordberg H.P."/>
            <person name="Cantor M.N."/>
            <person name="Hua S.X."/>
        </authorList>
    </citation>
    <scope>NUCLEOTIDE SEQUENCE [LARGE SCALE GENOMIC DNA]</scope>
    <source>
        <strain evidence="4 5">Zn</strain>
    </source>
</reference>
<dbReference type="InterPro" id="IPR056884">
    <property type="entry name" value="NPHP3-like_N"/>
</dbReference>
<evidence type="ECO:0000256" key="2">
    <source>
        <dbReference type="SAM" id="MobiDB-lite"/>
    </source>
</evidence>
<dbReference type="OrthoDB" id="3564998at2759"/>
<gene>
    <name evidence="4" type="ORF">OIDMADRAFT_57869</name>
</gene>
<evidence type="ECO:0000313" key="5">
    <source>
        <dbReference type="Proteomes" id="UP000054321"/>
    </source>
</evidence>
<dbReference type="InterPro" id="IPR027417">
    <property type="entry name" value="P-loop_NTPase"/>
</dbReference>
<evidence type="ECO:0000256" key="1">
    <source>
        <dbReference type="ARBA" id="ARBA00022737"/>
    </source>
</evidence>
<dbReference type="PANTHER" id="PTHR10039">
    <property type="entry name" value="AMELOGENIN"/>
    <property type="match status" value="1"/>
</dbReference>
<dbReference type="Proteomes" id="UP000054321">
    <property type="component" value="Unassembled WGS sequence"/>
</dbReference>
<reference evidence="5" key="2">
    <citation type="submission" date="2015-01" db="EMBL/GenBank/DDBJ databases">
        <title>Evolutionary Origins and Diversification of the Mycorrhizal Mutualists.</title>
        <authorList>
            <consortium name="DOE Joint Genome Institute"/>
            <consortium name="Mycorrhizal Genomics Consortium"/>
            <person name="Kohler A."/>
            <person name="Kuo A."/>
            <person name="Nagy L.G."/>
            <person name="Floudas D."/>
            <person name="Copeland A."/>
            <person name="Barry K.W."/>
            <person name="Cichocki N."/>
            <person name="Veneault-Fourrey C."/>
            <person name="LaButti K."/>
            <person name="Lindquist E.A."/>
            <person name="Lipzen A."/>
            <person name="Lundell T."/>
            <person name="Morin E."/>
            <person name="Murat C."/>
            <person name="Riley R."/>
            <person name="Ohm R."/>
            <person name="Sun H."/>
            <person name="Tunlid A."/>
            <person name="Henrissat B."/>
            <person name="Grigoriev I.V."/>
            <person name="Hibbett D.S."/>
            <person name="Martin F."/>
        </authorList>
    </citation>
    <scope>NUCLEOTIDE SEQUENCE [LARGE SCALE GENOMIC DNA]</scope>
    <source>
        <strain evidence="5">Zn</strain>
    </source>
</reference>
<feature type="domain" description="Nephrocystin 3-like N-terminal" evidence="3">
    <location>
        <begin position="59"/>
        <end position="157"/>
    </location>
</feature>
<dbReference type="AlphaFoldDB" id="A0A0C3CEA0"/>
<dbReference type="Gene3D" id="3.40.50.300">
    <property type="entry name" value="P-loop containing nucleotide triphosphate hydrolases"/>
    <property type="match status" value="1"/>
</dbReference>
<dbReference type="EMBL" id="KN832882">
    <property type="protein sequence ID" value="KIM97238.1"/>
    <property type="molecule type" value="Genomic_DNA"/>
</dbReference>
<dbReference type="Pfam" id="PF24883">
    <property type="entry name" value="NPHP3_N"/>
    <property type="match status" value="1"/>
</dbReference>
<sequence>MLMAQTLRKSRRSGGISKECHSDKRGNLKSRISEETFVVSLVHDNKKDRSEISEPFPRTCNWILEDGRYTTWKDPETRPSMLHVFGNAGCGKSVLAKHILATLDDDSDIQRSRRVEVLYYFCNNRKRNNETASLIVLSMICQLLTRNADLVDDIFLHVPRVITKLHLSIS</sequence>
<organism evidence="4 5">
    <name type="scientific">Oidiodendron maius (strain Zn)</name>
    <dbReference type="NCBI Taxonomy" id="913774"/>
    <lineage>
        <taxon>Eukaryota</taxon>
        <taxon>Fungi</taxon>
        <taxon>Dikarya</taxon>
        <taxon>Ascomycota</taxon>
        <taxon>Pezizomycotina</taxon>
        <taxon>Leotiomycetes</taxon>
        <taxon>Leotiomycetes incertae sedis</taxon>
        <taxon>Myxotrichaceae</taxon>
        <taxon>Oidiodendron</taxon>
    </lineage>
</organism>
<accession>A0A0C3CEA0</accession>
<name>A0A0C3CEA0_OIDMZ</name>
<dbReference type="PANTHER" id="PTHR10039:SF14">
    <property type="entry name" value="NACHT DOMAIN-CONTAINING PROTEIN"/>
    <property type="match status" value="1"/>
</dbReference>
<keyword evidence="1" id="KW-0677">Repeat</keyword>